<dbReference type="OrthoDB" id="784985at2759"/>
<dbReference type="EMBL" id="VAHF01000005">
    <property type="protein sequence ID" value="TXG61580.1"/>
    <property type="molecule type" value="Genomic_DNA"/>
</dbReference>
<dbReference type="Pfam" id="PF00750">
    <property type="entry name" value="tRNA-synt_1d"/>
    <property type="match status" value="2"/>
</dbReference>
<keyword evidence="1" id="KW-0648">Protein biosynthesis</keyword>
<sequence>MGKSFYGPYIPEVLEALSDQVKDDDGTRVIFSENLLGKGGKPLCLIVVKSDGGYSYGTTDLAALWYRRREQVAAAGNDSCCPKAIHVGFGLVQAEDGKHLRTRDSEVPRLVDLLDQAKNCSREKVLELIKEKKSSDRLSEEELDETAR</sequence>
<protein>
    <recommendedName>
        <fullName evidence="2">Arginyl-tRNA synthetase catalytic core domain-containing protein</fullName>
    </recommendedName>
</protein>
<keyword evidence="4" id="KW-1185">Reference proteome</keyword>
<keyword evidence="1" id="KW-0030">Aminoacyl-tRNA synthetase</keyword>
<comment type="similarity">
    <text evidence="1">Belongs to the class-I aminoacyl-tRNA synthetase family.</text>
</comment>
<dbReference type="SUPFAM" id="SSF52374">
    <property type="entry name" value="Nucleotidylyl transferase"/>
    <property type="match status" value="1"/>
</dbReference>
<keyword evidence="1" id="KW-0547">Nucleotide-binding</keyword>
<dbReference type="GO" id="GO:0004814">
    <property type="term" value="F:arginine-tRNA ligase activity"/>
    <property type="evidence" value="ECO:0007669"/>
    <property type="project" value="InterPro"/>
</dbReference>
<evidence type="ECO:0000313" key="4">
    <source>
        <dbReference type="Proteomes" id="UP000323000"/>
    </source>
</evidence>
<evidence type="ECO:0000313" key="3">
    <source>
        <dbReference type="EMBL" id="TXG61580.1"/>
    </source>
</evidence>
<dbReference type="InterPro" id="IPR014729">
    <property type="entry name" value="Rossmann-like_a/b/a_fold"/>
</dbReference>
<dbReference type="PANTHER" id="PTHR11956">
    <property type="entry name" value="ARGINYL-TRNA SYNTHETASE"/>
    <property type="match status" value="1"/>
</dbReference>
<gene>
    <name evidence="3" type="ORF">EZV62_012943</name>
</gene>
<evidence type="ECO:0000259" key="2">
    <source>
        <dbReference type="Pfam" id="PF00750"/>
    </source>
</evidence>
<dbReference type="InterPro" id="IPR035684">
    <property type="entry name" value="ArgRS_core"/>
</dbReference>
<dbReference type="GO" id="GO:0005524">
    <property type="term" value="F:ATP binding"/>
    <property type="evidence" value="ECO:0007669"/>
    <property type="project" value="UniProtKB-KW"/>
</dbReference>
<dbReference type="Proteomes" id="UP000323000">
    <property type="component" value="Chromosome 5"/>
</dbReference>
<dbReference type="PANTHER" id="PTHR11956:SF5">
    <property type="entry name" value="ARGININE--TRNA LIGASE, CYTOPLASMIC"/>
    <property type="match status" value="1"/>
</dbReference>
<organism evidence="3 4">
    <name type="scientific">Acer yangbiense</name>
    <dbReference type="NCBI Taxonomy" id="1000413"/>
    <lineage>
        <taxon>Eukaryota</taxon>
        <taxon>Viridiplantae</taxon>
        <taxon>Streptophyta</taxon>
        <taxon>Embryophyta</taxon>
        <taxon>Tracheophyta</taxon>
        <taxon>Spermatophyta</taxon>
        <taxon>Magnoliopsida</taxon>
        <taxon>eudicotyledons</taxon>
        <taxon>Gunneridae</taxon>
        <taxon>Pentapetalae</taxon>
        <taxon>rosids</taxon>
        <taxon>malvids</taxon>
        <taxon>Sapindales</taxon>
        <taxon>Sapindaceae</taxon>
        <taxon>Hippocastanoideae</taxon>
        <taxon>Acereae</taxon>
        <taxon>Acer</taxon>
    </lineage>
</organism>
<feature type="domain" description="Arginyl-tRNA synthetase catalytic core" evidence="2">
    <location>
        <begin position="1"/>
        <end position="71"/>
    </location>
</feature>
<keyword evidence="1" id="KW-0067">ATP-binding</keyword>
<dbReference type="GO" id="GO:0006420">
    <property type="term" value="P:arginyl-tRNA aminoacylation"/>
    <property type="evidence" value="ECO:0007669"/>
    <property type="project" value="InterPro"/>
</dbReference>
<dbReference type="Gene3D" id="3.40.50.620">
    <property type="entry name" value="HUPs"/>
    <property type="match status" value="1"/>
</dbReference>
<comment type="caution">
    <text evidence="3">The sequence shown here is derived from an EMBL/GenBank/DDBJ whole genome shotgun (WGS) entry which is preliminary data.</text>
</comment>
<accession>A0A5C7HXF2</accession>
<evidence type="ECO:0000256" key="1">
    <source>
        <dbReference type="RuleBase" id="RU363038"/>
    </source>
</evidence>
<reference evidence="4" key="1">
    <citation type="journal article" date="2019" name="Gigascience">
        <title>De novo genome assembly of the endangered Acer yangbiense, a plant species with extremely small populations endemic to Yunnan Province, China.</title>
        <authorList>
            <person name="Yang J."/>
            <person name="Wariss H.M."/>
            <person name="Tao L."/>
            <person name="Zhang R."/>
            <person name="Yun Q."/>
            <person name="Hollingsworth P."/>
            <person name="Dao Z."/>
            <person name="Luo G."/>
            <person name="Guo H."/>
            <person name="Ma Y."/>
            <person name="Sun W."/>
        </authorList>
    </citation>
    <scope>NUCLEOTIDE SEQUENCE [LARGE SCALE GENOMIC DNA]</scope>
    <source>
        <strain evidence="4">cv. Malutang</strain>
    </source>
</reference>
<feature type="domain" description="Arginyl-tRNA synthetase catalytic core" evidence="2">
    <location>
        <begin position="84"/>
        <end position="145"/>
    </location>
</feature>
<proteinExistence type="inferred from homology"/>
<dbReference type="InterPro" id="IPR001278">
    <property type="entry name" value="Arg-tRNA-ligase"/>
</dbReference>
<name>A0A5C7HXF2_9ROSI</name>
<keyword evidence="1" id="KW-0436">Ligase</keyword>
<dbReference type="AlphaFoldDB" id="A0A5C7HXF2"/>